<comment type="caution">
    <text evidence="1">The sequence shown here is derived from an EMBL/GenBank/DDBJ whole genome shotgun (WGS) entry which is preliminary data.</text>
</comment>
<evidence type="ECO:0000313" key="1">
    <source>
        <dbReference type="EMBL" id="KAI0033110.1"/>
    </source>
</evidence>
<proteinExistence type="predicted"/>
<dbReference type="Proteomes" id="UP000814128">
    <property type="component" value="Unassembled WGS sequence"/>
</dbReference>
<sequence>MAPRPPGKSSFKQTLFNACALLLGVGMLSEPLAFACAGWVGGTLLVAFYGFVTCYTAKFLARVVVADPSVRSYADIGRKAFGPRATPIVSALFFLEIFTFSVVVETLYADSLHAVLPTLSATSYKLLSLAFMIPAAFLPLWALSYTSLTGILSTVALLAVILVDGLARVDAPGSLHDPALTRLLPRSGQDLGLAIGLFMAGFCAHAAMPSVVADMAEPHRFEEAMDYSFGFATVFYALIGAAGYLMFGDGVHEEISQNLLGVPGYSATLNKAVLWMLVLAALTKFPLALRPANLMIESFLGLDDVHPVCLADAEHQYNPDSKSARTLAHAPHRRTLLIAERATFVALAVGTSVAFPGFGATMAILGACTTSVLCVLGPLAAKRVLEGPRKRDVVIFALALPMAIWGTAVAVMAE</sequence>
<keyword evidence="1" id="KW-0812">Transmembrane</keyword>
<protein>
    <submittedName>
        <fullName evidence="1">Transmembrane amino acid transporter protein-domain-containing protein</fullName>
    </submittedName>
</protein>
<reference evidence="1" key="1">
    <citation type="submission" date="2021-02" db="EMBL/GenBank/DDBJ databases">
        <authorList>
            <consortium name="DOE Joint Genome Institute"/>
            <person name="Ahrendt S."/>
            <person name="Looney B.P."/>
            <person name="Miyauchi S."/>
            <person name="Morin E."/>
            <person name="Drula E."/>
            <person name="Courty P.E."/>
            <person name="Chicoki N."/>
            <person name="Fauchery L."/>
            <person name="Kohler A."/>
            <person name="Kuo A."/>
            <person name="Labutti K."/>
            <person name="Pangilinan J."/>
            <person name="Lipzen A."/>
            <person name="Riley R."/>
            <person name="Andreopoulos W."/>
            <person name="He G."/>
            <person name="Johnson J."/>
            <person name="Barry K.W."/>
            <person name="Grigoriev I.V."/>
            <person name="Nagy L."/>
            <person name="Hibbett D."/>
            <person name="Henrissat B."/>
            <person name="Matheny P.B."/>
            <person name="Labbe J."/>
            <person name="Martin F."/>
        </authorList>
    </citation>
    <scope>NUCLEOTIDE SEQUENCE</scope>
    <source>
        <strain evidence="1">EC-137</strain>
    </source>
</reference>
<reference evidence="1" key="2">
    <citation type="journal article" date="2022" name="New Phytol.">
        <title>Evolutionary transition to the ectomycorrhizal habit in the genomes of a hyperdiverse lineage of mushroom-forming fungi.</title>
        <authorList>
            <person name="Looney B."/>
            <person name="Miyauchi S."/>
            <person name="Morin E."/>
            <person name="Drula E."/>
            <person name="Courty P.E."/>
            <person name="Kohler A."/>
            <person name="Kuo A."/>
            <person name="LaButti K."/>
            <person name="Pangilinan J."/>
            <person name="Lipzen A."/>
            <person name="Riley R."/>
            <person name="Andreopoulos W."/>
            <person name="He G."/>
            <person name="Johnson J."/>
            <person name="Nolan M."/>
            <person name="Tritt A."/>
            <person name="Barry K.W."/>
            <person name="Grigoriev I.V."/>
            <person name="Nagy L.G."/>
            <person name="Hibbett D."/>
            <person name="Henrissat B."/>
            <person name="Matheny P.B."/>
            <person name="Labbe J."/>
            <person name="Martin F.M."/>
        </authorList>
    </citation>
    <scope>NUCLEOTIDE SEQUENCE</scope>
    <source>
        <strain evidence="1">EC-137</strain>
    </source>
</reference>
<gene>
    <name evidence="1" type="ORF">K488DRAFT_48342</name>
</gene>
<keyword evidence="1" id="KW-0472">Membrane</keyword>
<organism evidence="1 2">
    <name type="scientific">Vararia minispora EC-137</name>
    <dbReference type="NCBI Taxonomy" id="1314806"/>
    <lineage>
        <taxon>Eukaryota</taxon>
        <taxon>Fungi</taxon>
        <taxon>Dikarya</taxon>
        <taxon>Basidiomycota</taxon>
        <taxon>Agaricomycotina</taxon>
        <taxon>Agaricomycetes</taxon>
        <taxon>Russulales</taxon>
        <taxon>Lachnocladiaceae</taxon>
        <taxon>Vararia</taxon>
    </lineage>
</organism>
<accession>A0ACB8QN52</accession>
<name>A0ACB8QN52_9AGAM</name>
<keyword evidence="2" id="KW-1185">Reference proteome</keyword>
<evidence type="ECO:0000313" key="2">
    <source>
        <dbReference type="Proteomes" id="UP000814128"/>
    </source>
</evidence>
<dbReference type="EMBL" id="MU273527">
    <property type="protein sequence ID" value="KAI0033110.1"/>
    <property type="molecule type" value="Genomic_DNA"/>
</dbReference>